<organism evidence="1">
    <name type="scientific">marine sediment metagenome</name>
    <dbReference type="NCBI Taxonomy" id="412755"/>
    <lineage>
        <taxon>unclassified sequences</taxon>
        <taxon>metagenomes</taxon>
        <taxon>ecological metagenomes</taxon>
    </lineage>
</organism>
<gene>
    <name evidence="1" type="ORF">S01H1_24079</name>
</gene>
<dbReference type="AlphaFoldDB" id="X0TAT0"/>
<accession>X0TAT0</accession>
<reference evidence="1" key="1">
    <citation type="journal article" date="2014" name="Front. Microbiol.">
        <title>High frequency of phylogenetically diverse reductive dehalogenase-homologous genes in deep subseafloor sedimentary metagenomes.</title>
        <authorList>
            <person name="Kawai M."/>
            <person name="Futagami T."/>
            <person name="Toyoda A."/>
            <person name="Takaki Y."/>
            <person name="Nishi S."/>
            <person name="Hori S."/>
            <person name="Arai W."/>
            <person name="Tsubouchi T."/>
            <person name="Morono Y."/>
            <person name="Uchiyama I."/>
            <person name="Ito T."/>
            <person name="Fujiyama A."/>
            <person name="Inagaki F."/>
            <person name="Takami H."/>
        </authorList>
    </citation>
    <scope>NUCLEOTIDE SEQUENCE</scope>
    <source>
        <strain evidence="1">Expedition CK06-06</strain>
    </source>
</reference>
<name>X0TAT0_9ZZZZ</name>
<evidence type="ECO:0000313" key="1">
    <source>
        <dbReference type="EMBL" id="GAF90608.1"/>
    </source>
</evidence>
<proteinExistence type="predicted"/>
<comment type="caution">
    <text evidence="1">The sequence shown here is derived from an EMBL/GenBank/DDBJ whole genome shotgun (WGS) entry which is preliminary data.</text>
</comment>
<protein>
    <submittedName>
        <fullName evidence="1">Uncharacterized protein</fullName>
    </submittedName>
</protein>
<feature type="non-terminal residue" evidence="1">
    <location>
        <position position="52"/>
    </location>
</feature>
<dbReference type="EMBL" id="BARS01014157">
    <property type="protein sequence ID" value="GAF90608.1"/>
    <property type="molecule type" value="Genomic_DNA"/>
</dbReference>
<sequence length="52" mass="6094">MQCGLSDKEKAQIAPPIPTLFLCKRMVKEYFNLIKGRIRLHLRATWYILCVS</sequence>